<feature type="domain" description="PAS" evidence="5">
    <location>
        <begin position="30"/>
        <end position="90"/>
    </location>
</feature>
<accession>A0ABW3UNW7</accession>
<dbReference type="SMART" id="SM00283">
    <property type="entry name" value="MA"/>
    <property type="match status" value="1"/>
</dbReference>
<feature type="domain" description="Methyl-accepting transducer" evidence="4">
    <location>
        <begin position="127"/>
        <end position="306"/>
    </location>
</feature>
<evidence type="ECO:0000313" key="7">
    <source>
        <dbReference type="EMBL" id="MFD1222657.1"/>
    </source>
</evidence>
<comment type="similarity">
    <text evidence="2">Belongs to the methyl-accepting chemotaxis (MCP) protein family.</text>
</comment>
<evidence type="ECO:0000256" key="1">
    <source>
        <dbReference type="ARBA" id="ARBA00023224"/>
    </source>
</evidence>
<dbReference type="SUPFAM" id="SSF55785">
    <property type="entry name" value="PYP-like sensor domain (PAS domain)"/>
    <property type="match status" value="1"/>
</dbReference>
<dbReference type="InterPro" id="IPR000700">
    <property type="entry name" value="PAS-assoc_C"/>
</dbReference>
<dbReference type="PANTHER" id="PTHR32089:SF112">
    <property type="entry name" value="LYSOZYME-LIKE PROTEIN-RELATED"/>
    <property type="match status" value="1"/>
</dbReference>
<dbReference type="NCBIfam" id="TIGR00229">
    <property type="entry name" value="sensory_box"/>
    <property type="match status" value="1"/>
</dbReference>
<keyword evidence="8" id="KW-1185">Reference proteome</keyword>
<dbReference type="InterPro" id="IPR004089">
    <property type="entry name" value="MCPsignal_dom"/>
</dbReference>
<evidence type="ECO:0000259" key="4">
    <source>
        <dbReference type="PROSITE" id="PS50111"/>
    </source>
</evidence>
<dbReference type="InterPro" id="IPR004090">
    <property type="entry name" value="Chemotax_Me-accpt_rcpt"/>
</dbReference>
<dbReference type="InterPro" id="IPR000014">
    <property type="entry name" value="PAS"/>
</dbReference>
<gene>
    <name evidence="7" type="ORF">ACFQ4B_21290</name>
</gene>
<dbReference type="RefSeq" id="WP_345588361.1">
    <property type="nucleotide sequence ID" value="NZ_BAABJG010000015.1"/>
</dbReference>
<proteinExistence type="inferred from homology"/>
<reference evidence="8" key="1">
    <citation type="journal article" date="2019" name="Int. J. Syst. Evol. Microbiol.">
        <title>The Global Catalogue of Microorganisms (GCM) 10K type strain sequencing project: providing services to taxonomists for standard genome sequencing and annotation.</title>
        <authorList>
            <consortium name="The Broad Institute Genomics Platform"/>
            <consortium name="The Broad Institute Genome Sequencing Center for Infectious Disease"/>
            <person name="Wu L."/>
            <person name="Ma J."/>
        </authorList>
    </citation>
    <scope>NUCLEOTIDE SEQUENCE [LARGE SCALE GENOMIC DNA]</scope>
    <source>
        <strain evidence="8">CCUG 53270</strain>
    </source>
</reference>
<comment type="caution">
    <text evidence="7">The sequence shown here is derived from an EMBL/GenBank/DDBJ whole genome shotgun (WGS) entry which is preliminary data.</text>
</comment>
<evidence type="ECO:0000256" key="3">
    <source>
        <dbReference type="PROSITE-ProRule" id="PRU00284"/>
    </source>
</evidence>
<dbReference type="EMBL" id="JBHTLU010000031">
    <property type="protein sequence ID" value="MFD1222657.1"/>
    <property type="molecule type" value="Genomic_DNA"/>
</dbReference>
<dbReference type="PROSITE" id="PS50112">
    <property type="entry name" value="PAS"/>
    <property type="match status" value="1"/>
</dbReference>
<dbReference type="InterPro" id="IPR001610">
    <property type="entry name" value="PAC"/>
</dbReference>
<dbReference type="Gene3D" id="1.10.287.950">
    <property type="entry name" value="Methyl-accepting chemotaxis protein"/>
    <property type="match status" value="1"/>
</dbReference>
<dbReference type="SUPFAM" id="SSF58104">
    <property type="entry name" value="Methyl-accepting chemotaxis protein (MCP) signaling domain"/>
    <property type="match status" value="1"/>
</dbReference>
<dbReference type="Gene3D" id="3.30.450.20">
    <property type="entry name" value="PAS domain"/>
    <property type="match status" value="1"/>
</dbReference>
<dbReference type="Pfam" id="PF00015">
    <property type="entry name" value="MCPsignal"/>
    <property type="match status" value="1"/>
</dbReference>
<evidence type="ECO:0000256" key="2">
    <source>
        <dbReference type="ARBA" id="ARBA00029447"/>
    </source>
</evidence>
<evidence type="ECO:0000259" key="6">
    <source>
        <dbReference type="PROSITE" id="PS50113"/>
    </source>
</evidence>
<dbReference type="PROSITE" id="PS50111">
    <property type="entry name" value="CHEMOTAXIS_TRANSDUC_2"/>
    <property type="match status" value="1"/>
</dbReference>
<dbReference type="InterPro" id="IPR013656">
    <property type="entry name" value="PAS_4"/>
</dbReference>
<dbReference type="PROSITE" id="PS50113">
    <property type="entry name" value="PAC"/>
    <property type="match status" value="1"/>
</dbReference>
<evidence type="ECO:0000259" key="5">
    <source>
        <dbReference type="PROSITE" id="PS50112"/>
    </source>
</evidence>
<dbReference type="PRINTS" id="PR00260">
    <property type="entry name" value="CHEMTRNSDUCR"/>
</dbReference>
<dbReference type="CDD" id="cd00130">
    <property type="entry name" value="PAS"/>
    <property type="match status" value="1"/>
</dbReference>
<dbReference type="Pfam" id="PF08448">
    <property type="entry name" value="PAS_4"/>
    <property type="match status" value="1"/>
</dbReference>
<dbReference type="SMART" id="SM00086">
    <property type="entry name" value="PAC"/>
    <property type="match status" value="1"/>
</dbReference>
<dbReference type="Proteomes" id="UP001597180">
    <property type="component" value="Unassembled WGS sequence"/>
</dbReference>
<name>A0ABW3UNW7_9BACL</name>
<protein>
    <submittedName>
        <fullName evidence="7">Methyl-accepting chemotaxis protein</fullName>
    </submittedName>
</protein>
<organism evidence="7 8">
    <name type="scientific">Paenibacillus vulneris</name>
    <dbReference type="NCBI Taxonomy" id="1133364"/>
    <lineage>
        <taxon>Bacteria</taxon>
        <taxon>Bacillati</taxon>
        <taxon>Bacillota</taxon>
        <taxon>Bacilli</taxon>
        <taxon>Bacillales</taxon>
        <taxon>Paenibacillaceae</taxon>
        <taxon>Paenibacillus</taxon>
    </lineage>
</organism>
<dbReference type="PANTHER" id="PTHR32089">
    <property type="entry name" value="METHYL-ACCEPTING CHEMOTAXIS PROTEIN MCPB"/>
    <property type="match status" value="1"/>
</dbReference>
<feature type="domain" description="PAC" evidence="6">
    <location>
        <begin position="87"/>
        <end position="141"/>
    </location>
</feature>
<dbReference type="InterPro" id="IPR035965">
    <property type="entry name" value="PAS-like_dom_sf"/>
</dbReference>
<sequence length="306" mass="34031">MTYTKPSSVESTQVLEGKAVLSALEQSLAMIEFDMQGNVLWANDLFARAMGYEAWELIGKHHRQLCLRDFAESSEYASLWNQLRSGISFQSKIVRVSKKGALIWLEATYMPVRNDEGEVMAVLKVASDITERERNAAAITHELQQMAASLLQRTQEGINRIQEAANQMQCVVNDNQTNRALLQELEHKSSSVQNIVQMIRDFASQTHLLGLNAAIEAAHASHHGRGFQIVAIEVRRLAEQVQAAAKEIQTNVIGISRQIDLVNKSSSDASKAIANSQEQILLAVNEFARISEAAEELDTQANRFQA</sequence>
<evidence type="ECO:0000313" key="8">
    <source>
        <dbReference type="Proteomes" id="UP001597180"/>
    </source>
</evidence>
<keyword evidence="1 3" id="KW-0807">Transducer</keyword>